<proteinExistence type="predicted"/>
<gene>
    <name evidence="2" type="ORF">GCM10007890_01730</name>
</gene>
<feature type="region of interest" description="Disordered" evidence="1">
    <location>
        <begin position="1"/>
        <end position="22"/>
    </location>
</feature>
<organism evidence="2 3">
    <name type="scientific">Methylobacterium tardum</name>
    <dbReference type="NCBI Taxonomy" id="374432"/>
    <lineage>
        <taxon>Bacteria</taxon>
        <taxon>Pseudomonadati</taxon>
        <taxon>Pseudomonadota</taxon>
        <taxon>Alphaproteobacteria</taxon>
        <taxon>Hyphomicrobiales</taxon>
        <taxon>Methylobacteriaceae</taxon>
        <taxon>Methylobacterium</taxon>
    </lineage>
</organism>
<name>A0AA37TE95_9HYPH</name>
<keyword evidence="3" id="KW-1185">Reference proteome</keyword>
<dbReference type="Proteomes" id="UP001157440">
    <property type="component" value="Unassembled WGS sequence"/>
</dbReference>
<dbReference type="AlphaFoldDB" id="A0AA37TE95"/>
<evidence type="ECO:0000313" key="3">
    <source>
        <dbReference type="Proteomes" id="UP001157440"/>
    </source>
</evidence>
<sequence length="128" mass="13988">MRMPIPNAQSEDAEAEAAPVVETPRMRQARLAASAAARTAGWRARRAEEEAALRKQAARDAAIVDAVVMAGYVAETVAKKVGSDEVPTFGIRDVMRIARDRLETLGMSRTEALRQLHMRLAPSVECPF</sequence>
<protein>
    <submittedName>
        <fullName evidence="2">Uncharacterized protein</fullName>
    </submittedName>
</protein>
<dbReference type="RefSeq" id="WP_238199441.1">
    <property type="nucleotide sequence ID" value="NZ_BPQZ01000037.1"/>
</dbReference>
<accession>A0AA37TE95</accession>
<evidence type="ECO:0000256" key="1">
    <source>
        <dbReference type="SAM" id="MobiDB-lite"/>
    </source>
</evidence>
<evidence type="ECO:0000313" key="2">
    <source>
        <dbReference type="EMBL" id="GLS68161.1"/>
    </source>
</evidence>
<reference evidence="3" key="1">
    <citation type="journal article" date="2019" name="Int. J. Syst. Evol. Microbiol.">
        <title>The Global Catalogue of Microorganisms (GCM) 10K type strain sequencing project: providing services to taxonomists for standard genome sequencing and annotation.</title>
        <authorList>
            <consortium name="The Broad Institute Genomics Platform"/>
            <consortium name="The Broad Institute Genome Sequencing Center for Infectious Disease"/>
            <person name="Wu L."/>
            <person name="Ma J."/>
        </authorList>
    </citation>
    <scope>NUCLEOTIDE SEQUENCE [LARGE SCALE GENOMIC DNA]</scope>
    <source>
        <strain evidence="3">NBRC 103632</strain>
    </source>
</reference>
<dbReference type="EMBL" id="BSPL01000004">
    <property type="protein sequence ID" value="GLS68161.1"/>
    <property type="molecule type" value="Genomic_DNA"/>
</dbReference>
<comment type="caution">
    <text evidence="2">The sequence shown here is derived from an EMBL/GenBank/DDBJ whole genome shotgun (WGS) entry which is preliminary data.</text>
</comment>